<evidence type="ECO:0000313" key="3">
    <source>
        <dbReference type="Proteomes" id="UP001204953"/>
    </source>
</evidence>
<comment type="caution">
    <text evidence="2">The sequence shown here is derived from an EMBL/GenBank/DDBJ whole genome shotgun (WGS) entry which is preliminary data.</text>
</comment>
<dbReference type="Proteomes" id="UP001204953">
    <property type="component" value="Unassembled WGS sequence"/>
</dbReference>
<dbReference type="EMBL" id="JAMZMM010000110">
    <property type="protein sequence ID" value="MCP2729355.1"/>
    <property type="molecule type" value="Genomic_DNA"/>
</dbReference>
<dbReference type="AlphaFoldDB" id="A0AAE3GRG2"/>
<evidence type="ECO:0000256" key="1">
    <source>
        <dbReference type="SAM" id="MobiDB-lite"/>
    </source>
</evidence>
<dbReference type="RefSeq" id="WP_254012140.1">
    <property type="nucleotide sequence ID" value="NZ_JAMZMM010000110.1"/>
</dbReference>
<sequence>MKMYKYSLPILATTLVVGTSAPAWSYSPSKIIRFGQSVSQFFQKSDDAARLLDRKPTKTILTEIGKQSLLNTLSAPIAPPESSKLPDFSSNGQTQDDVRQNIARIVPPAGITIVGGVTASSYLNSNNKDNQNPRSTIQFSKNNQNPRSTIQFSPSLLSKKSIKLR</sequence>
<organism evidence="2 3">
    <name type="scientific">Limnofasciculus baicalensis BBK-W-15</name>
    <dbReference type="NCBI Taxonomy" id="2699891"/>
    <lineage>
        <taxon>Bacteria</taxon>
        <taxon>Bacillati</taxon>
        <taxon>Cyanobacteriota</taxon>
        <taxon>Cyanophyceae</taxon>
        <taxon>Coleofasciculales</taxon>
        <taxon>Coleofasciculaceae</taxon>
        <taxon>Limnofasciculus</taxon>
        <taxon>Limnofasciculus baicalensis</taxon>
    </lineage>
</organism>
<evidence type="ECO:0000313" key="2">
    <source>
        <dbReference type="EMBL" id="MCP2729355.1"/>
    </source>
</evidence>
<reference evidence="2" key="1">
    <citation type="submission" date="2022-06" db="EMBL/GenBank/DDBJ databases">
        <title>New cyanobacteria of genus Symplocastrum in benthos of Lake Baikal.</title>
        <authorList>
            <person name="Sorokovikova E."/>
            <person name="Tikhonova I."/>
            <person name="Krasnopeev A."/>
            <person name="Evseev P."/>
            <person name="Gladkikh A."/>
            <person name="Belykh O."/>
        </authorList>
    </citation>
    <scope>NUCLEOTIDE SEQUENCE</scope>
    <source>
        <strain evidence="2">BBK-W-15</strain>
    </source>
</reference>
<feature type="region of interest" description="Disordered" evidence="1">
    <location>
        <begin position="124"/>
        <end position="165"/>
    </location>
</feature>
<keyword evidence="3" id="KW-1185">Reference proteome</keyword>
<accession>A0AAE3GRG2</accession>
<proteinExistence type="predicted"/>
<name>A0AAE3GRG2_9CYAN</name>
<protein>
    <submittedName>
        <fullName evidence="2">Uncharacterized protein</fullName>
    </submittedName>
</protein>
<gene>
    <name evidence="2" type="ORF">NJ959_12905</name>
</gene>
<feature type="compositionally biased region" description="Polar residues" evidence="1">
    <location>
        <begin position="124"/>
        <end position="154"/>
    </location>
</feature>